<dbReference type="EMBL" id="JBANQN010000003">
    <property type="protein sequence ID" value="KAK6795543.1"/>
    <property type="molecule type" value="Genomic_DNA"/>
</dbReference>
<keyword evidence="2" id="KW-1185">Reference proteome</keyword>
<protein>
    <submittedName>
        <fullName evidence="1">Uncharacterized protein</fullName>
    </submittedName>
</protein>
<proteinExistence type="predicted"/>
<organism evidence="1 2">
    <name type="scientific">Solanum bulbocastanum</name>
    <name type="common">Wild potato</name>
    <dbReference type="NCBI Taxonomy" id="147425"/>
    <lineage>
        <taxon>Eukaryota</taxon>
        <taxon>Viridiplantae</taxon>
        <taxon>Streptophyta</taxon>
        <taxon>Embryophyta</taxon>
        <taxon>Tracheophyta</taxon>
        <taxon>Spermatophyta</taxon>
        <taxon>Magnoliopsida</taxon>
        <taxon>eudicotyledons</taxon>
        <taxon>Gunneridae</taxon>
        <taxon>Pentapetalae</taxon>
        <taxon>asterids</taxon>
        <taxon>lamiids</taxon>
        <taxon>Solanales</taxon>
        <taxon>Solanaceae</taxon>
        <taxon>Solanoideae</taxon>
        <taxon>Solaneae</taxon>
        <taxon>Solanum</taxon>
    </lineage>
</organism>
<dbReference type="AlphaFoldDB" id="A0AAN8TW38"/>
<comment type="caution">
    <text evidence="1">The sequence shown here is derived from an EMBL/GenBank/DDBJ whole genome shotgun (WGS) entry which is preliminary data.</text>
</comment>
<sequence length="89" mass="10215">MRSPPLPSPQWISSPTIQQIPALTPCSIDPKIRLKFAPGRNLNKSLLNPGHNIANGFWKWLQNSLKRMEKMMMNNFNKFMLMMMATSAQ</sequence>
<accession>A0AAN8TW38</accession>
<name>A0AAN8TW38_SOLBU</name>
<evidence type="ECO:0000313" key="2">
    <source>
        <dbReference type="Proteomes" id="UP001371456"/>
    </source>
</evidence>
<evidence type="ECO:0000313" key="1">
    <source>
        <dbReference type="EMBL" id="KAK6795543.1"/>
    </source>
</evidence>
<gene>
    <name evidence="1" type="ORF">RDI58_008997</name>
</gene>
<dbReference type="Proteomes" id="UP001371456">
    <property type="component" value="Unassembled WGS sequence"/>
</dbReference>
<reference evidence="1 2" key="1">
    <citation type="submission" date="2024-02" db="EMBL/GenBank/DDBJ databases">
        <title>de novo genome assembly of Solanum bulbocastanum strain 11H21.</title>
        <authorList>
            <person name="Hosaka A.J."/>
        </authorList>
    </citation>
    <scope>NUCLEOTIDE SEQUENCE [LARGE SCALE GENOMIC DNA]</scope>
    <source>
        <tissue evidence="1">Young leaves</tissue>
    </source>
</reference>